<gene>
    <name evidence="1" type="ORF">M404DRAFT_991778</name>
</gene>
<dbReference type="HOGENOM" id="CLU_2741029_0_0_1"/>
<dbReference type="Proteomes" id="UP000054217">
    <property type="component" value="Unassembled WGS sequence"/>
</dbReference>
<accession>A0A0C3KZX2</accession>
<evidence type="ECO:0000313" key="1">
    <source>
        <dbReference type="EMBL" id="KIO15082.1"/>
    </source>
</evidence>
<dbReference type="EMBL" id="KN831944">
    <property type="protein sequence ID" value="KIO15082.1"/>
    <property type="molecule type" value="Genomic_DNA"/>
</dbReference>
<proteinExistence type="predicted"/>
<reference evidence="1 2" key="1">
    <citation type="submission" date="2014-04" db="EMBL/GenBank/DDBJ databases">
        <authorList>
            <consortium name="DOE Joint Genome Institute"/>
            <person name="Kuo A."/>
            <person name="Kohler A."/>
            <person name="Costa M.D."/>
            <person name="Nagy L.G."/>
            <person name="Floudas D."/>
            <person name="Copeland A."/>
            <person name="Barry K.W."/>
            <person name="Cichocki N."/>
            <person name="Veneault-Fourrey C."/>
            <person name="LaButti K."/>
            <person name="Lindquist E.A."/>
            <person name="Lipzen A."/>
            <person name="Lundell T."/>
            <person name="Morin E."/>
            <person name="Murat C."/>
            <person name="Sun H."/>
            <person name="Tunlid A."/>
            <person name="Henrissat B."/>
            <person name="Grigoriev I.V."/>
            <person name="Hibbett D.S."/>
            <person name="Martin F."/>
            <person name="Nordberg H.P."/>
            <person name="Cantor M.N."/>
            <person name="Hua S.X."/>
        </authorList>
    </citation>
    <scope>NUCLEOTIDE SEQUENCE [LARGE SCALE GENOMIC DNA]</scope>
    <source>
        <strain evidence="1 2">Marx 270</strain>
    </source>
</reference>
<sequence>MHWSLGFYVQLSSCADGPYKNAILLDRSRYSSLISIHLCPSKHIRQNFRPTHRRTRDWPWNGRYPPNHEIL</sequence>
<reference evidence="2" key="2">
    <citation type="submission" date="2015-01" db="EMBL/GenBank/DDBJ databases">
        <title>Evolutionary Origins and Diversification of the Mycorrhizal Mutualists.</title>
        <authorList>
            <consortium name="DOE Joint Genome Institute"/>
            <consortium name="Mycorrhizal Genomics Consortium"/>
            <person name="Kohler A."/>
            <person name="Kuo A."/>
            <person name="Nagy L.G."/>
            <person name="Floudas D."/>
            <person name="Copeland A."/>
            <person name="Barry K.W."/>
            <person name="Cichocki N."/>
            <person name="Veneault-Fourrey C."/>
            <person name="LaButti K."/>
            <person name="Lindquist E.A."/>
            <person name="Lipzen A."/>
            <person name="Lundell T."/>
            <person name="Morin E."/>
            <person name="Murat C."/>
            <person name="Riley R."/>
            <person name="Ohm R."/>
            <person name="Sun H."/>
            <person name="Tunlid A."/>
            <person name="Henrissat B."/>
            <person name="Grigoriev I.V."/>
            <person name="Hibbett D.S."/>
            <person name="Martin F."/>
        </authorList>
    </citation>
    <scope>NUCLEOTIDE SEQUENCE [LARGE SCALE GENOMIC DNA]</scope>
    <source>
        <strain evidence="2">Marx 270</strain>
    </source>
</reference>
<protein>
    <submittedName>
        <fullName evidence="1">Uncharacterized protein</fullName>
    </submittedName>
</protein>
<organism evidence="1 2">
    <name type="scientific">Pisolithus tinctorius Marx 270</name>
    <dbReference type="NCBI Taxonomy" id="870435"/>
    <lineage>
        <taxon>Eukaryota</taxon>
        <taxon>Fungi</taxon>
        <taxon>Dikarya</taxon>
        <taxon>Basidiomycota</taxon>
        <taxon>Agaricomycotina</taxon>
        <taxon>Agaricomycetes</taxon>
        <taxon>Agaricomycetidae</taxon>
        <taxon>Boletales</taxon>
        <taxon>Sclerodermatineae</taxon>
        <taxon>Pisolithaceae</taxon>
        <taxon>Pisolithus</taxon>
    </lineage>
</organism>
<keyword evidence="2" id="KW-1185">Reference proteome</keyword>
<dbReference type="AlphaFoldDB" id="A0A0C3KZX2"/>
<dbReference type="InParanoid" id="A0A0C3KZX2"/>
<name>A0A0C3KZX2_PISTI</name>
<evidence type="ECO:0000313" key="2">
    <source>
        <dbReference type="Proteomes" id="UP000054217"/>
    </source>
</evidence>